<dbReference type="EMBL" id="JH603168">
    <property type="protein sequence ID" value="EIC23042.1"/>
    <property type="molecule type" value="Genomic_DNA"/>
</dbReference>
<dbReference type="InterPro" id="IPR002035">
    <property type="entry name" value="VWF_A"/>
</dbReference>
<dbReference type="eggNOG" id="COG4245">
    <property type="taxonomic scope" value="Bacteria"/>
</dbReference>
<proteinExistence type="predicted"/>
<feature type="domain" description="VWFA" evidence="1">
    <location>
        <begin position="7"/>
        <end position="200"/>
    </location>
</feature>
<reference evidence="3" key="1">
    <citation type="submission" date="2011-06" db="EMBL/GenBank/DDBJ databases">
        <authorList>
            <consortium name="US DOE Joint Genome Institute (JGI-PGF)"/>
            <person name="Lucas S."/>
            <person name="Han J."/>
            <person name="Lapidus A."/>
            <person name="Cheng J.-F."/>
            <person name="Goodwin L."/>
            <person name="Pitluck S."/>
            <person name="Peters L."/>
            <person name="Land M.L."/>
            <person name="Hauser L."/>
            <person name="Vogl K."/>
            <person name="Liu Z."/>
            <person name="Overmann J."/>
            <person name="Frigaard N.-U."/>
            <person name="Bryant D.A."/>
            <person name="Woyke T.J."/>
        </authorList>
    </citation>
    <scope>NUCLEOTIDE SEQUENCE [LARGE SCALE GENOMIC DNA]</scope>
    <source>
        <strain evidence="3">970</strain>
    </source>
</reference>
<protein>
    <recommendedName>
        <fullName evidence="1">VWFA domain-containing protein</fullName>
    </recommendedName>
</protein>
<dbReference type="HOGENOM" id="CLU_082324_2_1_6"/>
<reference evidence="2 3" key="2">
    <citation type="submission" date="2011-11" db="EMBL/GenBank/DDBJ databases">
        <authorList>
            <consortium name="US DOE Joint Genome Institute"/>
            <person name="Lucas S."/>
            <person name="Han J."/>
            <person name="Lapidus A."/>
            <person name="Cheng J.-F."/>
            <person name="Goodwin L."/>
            <person name="Pitluck S."/>
            <person name="Peters L."/>
            <person name="Ovchinnikova G."/>
            <person name="Zhang X."/>
            <person name="Detter J.C."/>
            <person name="Han C."/>
            <person name="Tapia R."/>
            <person name="Land M."/>
            <person name="Hauser L."/>
            <person name="Kyrpides N."/>
            <person name="Ivanova N."/>
            <person name="Pagani I."/>
            <person name="Vogl K."/>
            <person name="Liu Z."/>
            <person name="Overmann J."/>
            <person name="Frigaard N.-U."/>
            <person name="Bryant D."/>
            <person name="Woyke T."/>
        </authorList>
    </citation>
    <scope>NUCLEOTIDE SEQUENCE [LARGE SCALE GENOMIC DNA]</scope>
    <source>
        <strain evidence="2 3">970</strain>
    </source>
</reference>
<evidence type="ECO:0000259" key="1">
    <source>
        <dbReference type="PROSITE" id="PS50234"/>
    </source>
</evidence>
<dbReference type="PIRSF" id="PIRSF020634">
    <property type="entry name" value="TerY_vWA"/>
    <property type="match status" value="1"/>
</dbReference>
<dbReference type="InterPro" id="IPR036465">
    <property type="entry name" value="vWFA_dom_sf"/>
</dbReference>
<dbReference type="AlphaFoldDB" id="H8YX66"/>
<dbReference type="InterPro" id="IPR011392">
    <property type="entry name" value="Tellurite-R_TerY"/>
</dbReference>
<name>H8YX66_9GAMM</name>
<dbReference type="Pfam" id="PF00092">
    <property type="entry name" value="VWA"/>
    <property type="match status" value="1"/>
</dbReference>
<dbReference type="SMART" id="SM00327">
    <property type="entry name" value="VWA"/>
    <property type="match status" value="1"/>
</dbReference>
<dbReference type="Gene3D" id="3.40.50.410">
    <property type="entry name" value="von Willebrand factor, type A domain"/>
    <property type="match status" value="1"/>
</dbReference>
<dbReference type="CDD" id="cd01464">
    <property type="entry name" value="vWA_subfamily"/>
    <property type="match status" value="1"/>
</dbReference>
<dbReference type="OrthoDB" id="9806395at2"/>
<sequence length="213" mass="23212">MSVRRLPVYILLDTSGSMRGEPIHSVNVGLQAMLSALRQDPYALESVHISIVTFDVEAREYLPLTPLDEVRLEEISVPGSGATFLGAALELLITKVDREVRRSTDDAKGDWRPLLFVMTDGSPSDLLAYHEAILAIKKRNFGTIVACAAGPKVKLDLLHELTDRVVKLDTLDSTAFSNFFKWVSASVSVGSSSAGLEEQVNLPPPPAEVQLVL</sequence>
<evidence type="ECO:0000313" key="3">
    <source>
        <dbReference type="Proteomes" id="UP000002964"/>
    </source>
</evidence>
<dbReference type="STRING" id="631362.Thi970DRAFT_00693"/>
<dbReference type="SUPFAM" id="SSF53300">
    <property type="entry name" value="vWA-like"/>
    <property type="match status" value="1"/>
</dbReference>
<dbReference type="PROSITE" id="PS50234">
    <property type="entry name" value="VWFA"/>
    <property type="match status" value="1"/>
</dbReference>
<evidence type="ECO:0000313" key="2">
    <source>
        <dbReference type="EMBL" id="EIC23042.1"/>
    </source>
</evidence>
<organism evidence="2 3">
    <name type="scientific">Thiorhodovibrio frisius</name>
    <dbReference type="NCBI Taxonomy" id="631362"/>
    <lineage>
        <taxon>Bacteria</taxon>
        <taxon>Pseudomonadati</taxon>
        <taxon>Pseudomonadota</taxon>
        <taxon>Gammaproteobacteria</taxon>
        <taxon>Chromatiales</taxon>
        <taxon>Chromatiaceae</taxon>
        <taxon>Thiorhodovibrio</taxon>
    </lineage>
</organism>
<gene>
    <name evidence="2" type="ORF">Thi970DRAFT_00693</name>
</gene>
<dbReference type="Proteomes" id="UP000002964">
    <property type="component" value="Unassembled WGS sequence"/>
</dbReference>
<accession>H8YX66</accession>
<dbReference type="RefSeq" id="WP_009147127.1">
    <property type="nucleotide sequence ID" value="NZ_CP121471.1"/>
</dbReference>
<keyword evidence="3" id="KW-1185">Reference proteome</keyword>